<dbReference type="AlphaFoldDB" id="A0AAV1U3U3"/>
<dbReference type="Gene3D" id="3.30.559.10">
    <property type="entry name" value="Chloramphenicol acetyltransferase-like domain"/>
    <property type="match status" value="2"/>
</dbReference>
<name>A0AAV1U3U3_9STRA</name>
<dbReference type="InterPro" id="IPR023213">
    <property type="entry name" value="CAT-like_dom_sf"/>
</dbReference>
<dbReference type="EMBL" id="CAKLBY020000130">
    <property type="protein sequence ID" value="CAK7928721.1"/>
    <property type="molecule type" value="Genomic_DNA"/>
</dbReference>
<accession>A0AAV1U3U3</accession>
<gene>
    <name evidence="2" type="ORF">PM001_LOCUS13871</name>
</gene>
<dbReference type="InterPro" id="IPR050317">
    <property type="entry name" value="Plant_Fungal_Acyltransferase"/>
</dbReference>
<keyword evidence="1" id="KW-0808">Transferase</keyword>
<organism evidence="2 3">
    <name type="scientific">Peronospora matthiolae</name>
    <dbReference type="NCBI Taxonomy" id="2874970"/>
    <lineage>
        <taxon>Eukaryota</taxon>
        <taxon>Sar</taxon>
        <taxon>Stramenopiles</taxon>
        <taxon>Oomycota</taxon>
        <taxon>Peronosporomycetes</taxon>
        <taxon>Peronosporales</taxon>
        <taxon>Peronosporaceae</taxon>
        <taxon>Peronospora</taxon>
    </lineage>
</organism>
<dbReference type="GO" id="GO:0016747">
    <property type="term" value="F:acyltransferase activity, transferring groups other than amino-acyl groups"/>
    <property type="evidence" value="ECO:0007669"/>
    <property type="project" value="TreeGrafter"/>
</dbReference>
<evidence type="ECO:0000256" key="1">
    <source>
        <dbReference type="ARBA" id="ARBA00022679"/>
    </source>
</evidence>
<evidence type="ECO:0000313" key="3">
    <source>
        <dbReference type="Proteomes" id="UP001162060"/>
    </source>
</evidence>
<comment type="caution">
    <text evidence="2">The sequence shown here is derived from an EMBL/GenBank/DDBJ whole genome shotgun (WGS) entry which is preliminary data.</text>
</comment>
<dbReference type="PANTHER" id="PTHR31642:SF310">
    <property type="entry name" value="FATTY ALCOHOL:CAFFEOYL-COA ACYLTRANSFERASE"/>
    <property type="match status" value="1"/>
</dbReference>
<proteinExistence type="predicted"/>
<dbReference type="Pfam" id="PF02458">
    <property type="entry name" value="Transferase"/>
    <property type="match status" value="1"/>
</dbReference>
<protein>
    <recommendedName>
        <fullName evidence="4">Acyltransferase</fullName>
    </recommendedName>
</protein>
<sequence>MSLAPDDVTWPLSPMDAVMNTFGFVILYIYPPPTSLPYNLGTLHSSFVTLIEHDYPILMGELAVDSKTGVVCVKQSASRRQSYTATEPRFETKLSTSMTTEQAIQEKSWDFMPMTRGKTELICAKGTLLADGGLAIGVDASHMLFDGEAMFTLMTVWGQHYNGVEKSNRLVVNHDRHLLMGTGKPSTMLHPEFRVVEIESTEAQEKRDHLDPASPLPPTAHHLFHFTPSMMKKIKEVATCNGLAQDEVTRATYVSTVDAITALFTVLISRARGHGKDVRITTGLNARQRLDPPLPANYVGNVIFNALSVYSASELQSSDDNAAEVSPNTLGMLARRVRESILQRDTTYLNDAISFLTEQSNLSAVKVGTDFFFGSDLMFASWLHMGMYNAEFNGIHPWYACVPRLPCYDGFVMVTEAQRGGEGIDVGVFLECTAMEKLRKAFLELSFLHK</sequence>
<dbReference type="Proteomes" id="UP001162060">
    <property type="component" value="Unassembled WGS sequence"/>
</dbReference>
<reference evidence="2" key="1">
    <citation type="submission" date="2024-01" db="EMBL/GenBank/DDBJ databases">
        <authorList>
            <person name="Webb A."/>
        </authorList>
    </citation>
    <scope>NUCLEOTIDE SEQUENCE</scope>
    <source>
        <strain evidence="2">Pm1</strain>
    </source>
</reference>
<evidence type="ECO:0000313" key="2">
    <source>
        <dbReference type="EMBL" id="CAK7928721.1"/>
    </source>
</evidence>
<evidence type="ECO:0008006" key="4">
    <source>
        <dbReference type="Google" id="ProtNLM"/>
    </source>
</evidence>
<dbReference type="PANTHER" id="PTHR31642">
    <property type="entry name" value="TRICHOTHECENE 3-O-ACETYLTRANSFERASE"/>
    <property type="match status" value="1"/>
</dbReference>